<feature type="signal peptide" evidence="2">
    <location>
        <begin position="1"/>
        <end position="22"/>
    </location>
</feature>
<dbReference type="PROSITE" id="PS51257">
    <property type="entry name" value="PROKAR_LIPOPROTEIN"/>
    <property type="match status" value="1"/>
</dbReference>
<evidence type="ECO:0000313" key="4">
    <source>
        <dbReference type="Proteomes" id="UP000325122"/>
    </source>
</evidence>
<protein>
    <recommendedName>
        <fullName evidence="5">SH3 domain-containing protein</fullName>
    </recommendedName>
</protein>
<name>A0A5M6ZIL5_9PROT</name>
<evidence type="ECO:0000256" key="2">
    <source>
        <dbReference type="SAM" id="SignalP"/>
    </source>
</evidence>
<dbReference type="EMBL" id="VWOJ01000002">
    <property type="protein sequence ID" value="KAA5803614.1"/>
    <property type="molecule type" value="Genomic_DNA"/>
</dbReference>
<dbReference type="RefSeq" id="WP_150022882.1">
    <property type="nucleotide sequence ID" value="NZ_VWOJ01000002.1"/>
</dbReference>
<evidence type="ECO:0000313" key="3">
    <source>
        <dbReference type="EMBL" id="KAA5803614.1"/>
    </source>
</evidence>
<dbReference type="AlphaFoldDB" id="A0A5M6ZIL5"/>
<accession>A0A5M6ZIL5</accession>
<feature type="region of interest" description="Disordered" evidence="1">
    <location>
        <begin position="179"/>
        <end position="198"/>
    </location>
</feature>
<dbReference type="Pfam" id="PF06347">
    <property type="entry name" value="SH3_4"/>
    <property type="match status" value="2"/>
</dbReference>
<keyword evidence="2" id="KW-0732">Signal</keyword>
<gene>
    <name evidence="3" type="ORF">F1654_07375</name>
</gene>
<organism evidence="3 4">
    <name type="scientific">Alkalicaulis satelles</name>
    <dbReference type="NCBI Taxonomy" id="2609175"/>
    <lineage>
        <taxon>Bacteria</taxon>
        <taxon>Pseudomonadati</taxon>
        <taxon>Pseudomonadota</taxon>
        <taxon>Alphaproteobacteria</taxon>
        <taxon>Maricaulales</taxon>
        <taxon>Maricaulaceae</taxon>
        <taxon>Alkalicaulis</taxon>
    </lineage>
</organism>
<feature type="chain" id="PRO_5024372551" description="SH3 domain-containing protein" evidence="2">
    <location>
        <begin position="23"/>
        <end position="198"/>
    </location>
</feature>
<reference evidence="3 4" key="1">
    <citation type="submission" date="2019-09" db="EMBL/GenBank/DDBJ databases">
        <authorList>
            <person name="Kevbrin V."/>
            <person name="Grouzdev D.S."/>
        </authorList>
    </citation>
    <scope>NUCLEOTIDE SEQUENCE [LARGE SCALE GENOMIC DNA]</scope>
    <source>
        <strain evidence="3 4">G-192</strain>
    </source>
</reference>
<proteinExistence type="predicted"/>
<keyword evidence="4" id="KW-1185">Reference proteome</keyword>
<comment type="caution">
    <text evidence="3">The sequence shown here is derived from an EMBL/GenBank/DDBJ whole genome shotgun (WGS) entry which is preliminary data.</text>
</comment>
<sequence>MRALRILTVIAVLLVPSAPALAQGCETFSGLPTPRFVTLKSGDVVGRAGPSRDHPARWRYQRAGLPVLIIAETPLWRRVEDPDGEQVWMLHSLLSGRRAVYARAQTDLMARADDEANLIARIEPGAILWLERCRAGWCRLSADGRRGWARADAFWGVYADEAGASPALEGAQNPCYRSLPEPAPLAAQAPDSASGPAR</sequence>
<evidence type="ECO:0000256" key="1">
    <source>
        <dbReference type="SAM" id="MobiDB-lite"/>
    </source>
</evidence>
<dbReference type="InterPro" id="IPR010466">
    <property type="entry name" value="DUF1058"/>
</dbReference>
<evidence type="ECO:0008006" key="5">
    <source>
        <dbReference type="Google" id="ProtNLM"/>
    </source>
</evidence>
<dbReference type="Proteomes" id="UP000325122">
    <property type="component" value="Unassembled WGS sequence"/>
</dbReference>